<protein>
    <submittedName>
        <fullName evidence="10">Membrane bound O-acyltransferase domain containing 5</fullName>
    </submittedName>
</protein>
<dbReference type="GO" id="GO:0016746">
    <property type="term" value="F:acyltransferase activity"/>
    <property type="evidence" value="ECO:0007669"/>
    <property type="project" value="UniProtKB-KW"/>
</dbReference>
<evidence type="ECO:0000256" key="6">
    <source>
        <dbReference type="ARBA" id="ARBA00023315"/>
    </source>
</evidence>
<dbReference type="Proteomes" id="UP000270296">
    <property type="component" value="Unassembled WGS sequence"/>
</dbReference>
<gene>
    <name evidence="8" type="ORF">SBAD_LOCUS12187</name>
</gene>
<dbReference type="EMBL" id="UZAM01017156">
    <property type="protein sequence ID" value="VDP46217.1"/>
    <property type="molecule type" value="Genomic_DNA"/>
</dbReference>
<dbReference type="WBParaSite" id="SBAD_0001259101-mRNA-1">
    <property type="protein sequence ID" value="SBAD_0001259101-mRNA-1"/>
    <property type="gene ID" value="SBAD_0001259101"/>
</dbReference>
<name>A0A183J8I8_9BILA</name>
<dbReference type="InterPro" id="IPR049941">
    <property type="entry name" value="LPLAT_7/PORCN-like"/>
</dbReference>
<dbReference type="PANTHER" id="PTHR13906:SF4">
    <property type="entry name" value="LYSOPHOSPHOLIPID ACYLTRANSFERASE 6"/>
    <property type="match status" value="1"/>
</dbReference>
<evidence type="ECO:0000313" key="10">
    <source>
        <dbReference type="WBParaSite" id="SBAD_0001259101-mRNA-1"/>
    </source>
</evidence>
<organism evidence="10">
    <name type="scientific">Soboliphyme baturini</name>
    <dbReference type="NCBI Taxonomy" id="241478"/>
    <lineage>
        <taxon>Eukaryota</taxon>
        <taxon>Metazoa</taxon>
        <taxon>Ecdysozoa</taxon>
        <taxon>Nematoda</taxon>
        <taxon>Enoplea</taxon>
        <taxon>Dorylaimia</taxon>
        <taxon>Dioctophymatida</taxon>
        <taxon>Dioctophymatoidea</taxon>
        <taxon>Soboliphymatidae</taxon>
        <taxon>Soboliphyme</taxon>
    </lineage>
</organism>
<keyword evidence="3 7" id="KW-0812">Transmembrane</keyword>
<evidence type="ECO:0000256" key="5">
    <source>
        <dbReference type="ARBA" id="ARBA00023136"/>
    </source>
</evidence>
<dbReference type="InterPro" id="IPR004299">
    <property type="entry name" value="MBOAT_fam"/>
</dbReference>
<feature type="transmembrane region" description="Helical" evidence="7">
    <location>
        <begin position="7"/>
        <end position="25"/>
    </location>
</feature>
<dbReference type="PANTHER" id="PTHR13906">
    <property type="entry name" value="PORCUPINE"/>
    <property type="match status" value="1"/>
</dbReference>
<evidence type="ECO:0000256" key="7">
    <source>
        <dbReference type="SAM" id="Phobius"/>
    </source>
</evidence>
<evidence type="ECO:0000256" key="1">
    <source>
        <dbReference type="ARBA" id="ARBA00004141"/>
    </source>
</evidence>
<dbReference type="Pfam" id="PF03062">
    <property type="entry name" value="MBOAT"/>
    <property type="match status" value="1"/>
</dbReference>
<accession>A0A183J8I8</accession>
<dbReference type="AlphaFoldDB" id="A0A183J8I8"/>
<reference evidence="10" key="1">
    <citation type="submission" date="2016-06" db="UniProtKB">
        <authorList>
            <consortium name="WormBaseParasite"/>
        </authorList>
    </citation>
    <scope>IDENTIFICATION</scope>
</reference>
<evidence type="ECO:0000256" key="2">
    <source>
        <dbReference type="ARBA" id="ARBA00022679"/>
    </source>
</evidence>
<evidence type="ECO:0000256" key="4">
    <source>
        <dbReference type="ARBA" id="ARBA00022989"/>
    </source>
</evidence>
<keyword evidence="9" id="KW-1185">Reference proteome</keyword>
<comment type="subcellular location">
    <subcellularLocation>
        <location evidence="1">Membrane</location>
        <topology evidence="1">Multi-pass membrane protein</topology>
    </subcellularLocation>
</comment>
<keyword evidence="6" id="KW-0012">Acyltransferase</keyword>
<dbReference type="GO" id="GO:0016020">
    <property type="term" value="C:membrane"/>
    <property type="evidence" value="ECO:0007669"/>
    <property type="project" value="UniProtKB-SubCell"/>
</dbReference>
<sequence length="143" mass="17061">MNFYWRFIYIVFCLFLIRTRYYYAWLMADAISNASGFGFSGKCEGGKPLAEPNWDYLSNVHVIKFETANSWKECLEAWNCNTMQWLRQIMYVRLPVRYRTFLTYVVSAWWHGFFPGYYVTFFTGALVTIAARNVRQLLLLCFI</sequence>
<evidence type="ECO:0000313" key="8">
    <source>
        <dbReference type="EMBL" id="VDP46217.1"/>
    </source>
</evidence>
<keyword evidence="4 7" id="KW-1133">Transmembrane helix</keyword>
<evidence type="ECO:0000313" key="9">
    <source>
        <dbReference type="Proteomes" id="UP000270296"/>
    </source>
</evidence>
<dbReference type="GO" id="GO:0030258">
    <property type="term" value="P:lipid modification"/>
    <property type="evidence" value="ECO:0007669"/>
    <property type="project" value="TreeGrafter"/>
</dbReference>
<keyword evidence="5 7" id="KW-0472">Membrane</keyword>
<keyword evidence="2" id="KW-0808">Transferase</keyword>
<proteinExistence type="predicted"/>
<evidence type="ECO:0000256" key="3">
    <source>
        <dbReference type="ARBA" id="ARBA00022692"/>
    </source>
</evidence>
<dbReference type="OrthoDB" id="286734at2759"/>
<feature type="transmembrane region" description="Helical" evidence="7">
    <location>
        <begin position="108"/>
        <end position="130"/>
    </location>
</feature>
<reference evidence="8 9" key="2">
    <citation type="submission" date="2018-11" db="EMBL/GenBank/DDBJ databases">
        <authorList>
            <consortium name="Pathogen Informatics"/>
        </authorList>
    </citation>
    <scope>NUCLEOTIDE SEQUENCE [LARGE SCALE GENOMIC DNA]</scope>
</reference>